<dbReference type="InterPro" id="IPR027417">
    <property type="entry name" value="P-loop_NTPase"/>
</dbReference>
<dbReference type="EC" id="6.6.1.2" evidence="5"/>
<evidence type="ECO:0000313" key="6">
    <source>
        <dbReference type="Proteomes" id="UP001162030"/>
    </source>
</evidence>
<organism evidence="5 6">
    <name type="scientific">Methylocaldum szegediense</name>
    <dbReference type="NCBI Taxonomy" id="73780"/>
    <lineage>
        <taxon>Bacteria</taxon>
        <taxon>Pseudomonadati</taxon>
        <taxon>Pseudomonadota</taxon>
        <taxon>Gammaproteobacteria</taxon>
        <taxon>Methylococcales</taxon>
        <taxon>Methylococcaceae</taxon>
        <taxon>Methylocaldum</taxon>
    </lineage>
</organism>
<dbReference type="PANTHER" id="PTHR42759:SF1">
    <property type="entry name" value="MAGNESIUM-CHELATASE SUBUNIT CHLD"/>
    <property type="match status" value="1"/>
</dbReference>
<dbReference type="RefSeq" id="WP_317963909.1">
    <property type="nucleotide sequence ID" value="NZ_OX458333.1"/>
</dbReference>
<dbReference type="SMART" id="SM00382">
    <property type="entry name" value="AAA"/>
    <property type="match status" value="1"/>
</dbReference>
<dbReference type="InterPro" id="IPR003593">
    <property type="entry name" value="AAA+_ATPase"/>
</dbReference>
<dbReference type="Proteomes" id="UP001162030">
    <property type="component" value="Chromosome"/>
</dbReference>
<sequence>MYQSFPIAETFGIQAPPKMTVEGFADANHPKIPAKRDYVFRKEPLRDVLAFLNVPNGDGLYITGPTGAGKTSLITQVAARLNWPVHAVTCHGRLELNDLLGQFTLVNGSMQFVHGPLAQAVRDGHLLILNEIDLMDPSELAGLNDIVEGQPLVIPQNGGEVIRPHPKFRLIATGNSAGSGDRNGLYQGVLRQNLAFMDRFRILEIGYPEPELEDTVLAKTVPAMPAVIREKMIRVANEIRKLFVGGDAGAGMLSVTMSTRGLIRWASLTVAFKGAPNALEYALDRALALRAEPEERLAIHRIAADVFGQDWQST</sequence>
<keyword evidence="5" id="KW-0436">Ligase</keyword>
<dbReference type="SUPFAM" id="SSF52540">
    <property type="entry name" value="P-loop containing nucleoside triphosphate hydrolases"/>
    <property type="match status" value="1"/>
</dbReference>
<evidence type="ECO:0000256" key="2">
    <source>
        <dbReference type="ARBA" id="ARBA00022741"/>
    </source>
</evidence>
<dbReference type="CDD" id="cd00009">
    <property type="entry name" value="AAA"/>
    <property type="match status" value="1"/>
</dbReference>
<proteinExistence type="inferred from homology"/>
<dbReference type="EMBL" id="OX458333">
    <property type="protein sequence ID" value="CAI8817966.1"/>
    <property type="molecule type" value="Genomic_DNA"/>
</dbReference>
<evidence type="ECO:0000259" key="4">
    <source>
        <dbReference type="SMART" id="SM00382"/>
    </source>
</evidence>
<name>A0ABM9I0W3_9GAMM</name>
<accession>A0ABM9I0W3</accession>
<dbReference type="Pfam" id="PF08406">
    <property type="entry name" value="CbbQ_C"/>
    <property type="match status" value="1"/>
</dbReference>
<comment type="similarity">
    <text evidence="1">Belongs to the CbbQ/NirQ/NorQ/GpvN family.</text>
</comment>
<dbReference type="InterPro" id="IPR050764">
    <property type="entry name" value="CbbQ/NirQ/NorQ/GpvN"/>
</dbReference>
<dbReference type="PANTHER" id="PTHR42759">
    <property type="entry name" value="MOXR FAMILY PROTEIN"/>
    <property type="match status" value="1"/>
</dbReference>
<dbReference type="InterPro" id="IPR011704">
    <property type="entry name" value="ATPase_dyneun-rel_AAA"/>
</dbReference>
<keyword evidence="3" id="KW-0067">ATP-binding</keyword>
<evidence type="ECO:0000256" key="1">
    <source>
        <dbReference type="ARBA" id="ARBA00009417"/>
    </source>
</evidence>
<dbReference type="Gene3D" id="3.40.50.300">
    <property type="entry name" value="P-loop containing nucleotide triphosphate hydrolases"/>
    <property type="match status" value="1"/>
</dbReference>
<dbReference type="GO" id="GO:0051116">
    <property type="term" value="F:cobaltochelatase activity"/>
    <property type="evidence" value="ECO:0007669"/>
    <property type="project" value="UniProtKB-EC"/>
</dbReference>
<keyword evidence="2" id="KW-0547">Nucleotide-binding</keyword>
<protein>
    <submittedName>
        <fullName evidence="5">Cobaltochelatase CobS</fullName>
        <ecNumber evidence="5">6.6.1.2</ecNumber>
    </submittedName>
</protein>
<keyword evidence="6" id="KW-1185">Reference proteome</keyword>
<evidence type="ECO:0000313" key="5">
    <source>
        <dbReference type="EMBL" id="CAI8817966.1"/>
    </source>
</evidence>
<gene>
    <name evidence="5" type="ORF">MSZNOR_1901</name>
</gene>
<evidence type="ECO:0000256" key="3">
    <source>
        <dbReference type="ARBA" id="ARBA00022840"/>
    </source>
</evidence>
<dbReference type="Pfam" id="PF07728">
    <property type="entry name" value="AAA_5"/>
    <property type="match status" value="1"/>
</dbReference>
<feature type="domain" description="AAA+ ATPase" evidence="4">
    <location>
        <begin position="56"/>
        <end position="209"/>
    </location>
</feature>
<dbReference type="InterPro" id="IPR013615">
    <property type="entry name" value="CbbQ_C"/>
</dbReference>
<reference evidence="5 6" key="1">
    <citation type="submission" date="2023-03" db="EMBL/GenBank/DDBJ databases">
        <authorList>
            <person name="Pearce D."/>
        </authorList>
    </citation>
    <scope>NUCLEOTIDE SEQUENCE [LARGE SCALE GENOMIC DNA]</scope>
    <source>
        <strain evidence="5">Msz</strain>
    </source>
</reference>